<keyword evidence="3" id="KW-1185">Reference proteome</keyword>
<reference evidence="2 3" key="1">
    <citation type="submission" date="2019-05" db="EMBL/GenBank/DDBJ databases">
        <title>Another draft genome of Portunus trituberculatus and its Hox gene families provides insights of decapod evolution.</title>
        <authorList>
            <person name="Jeong J.-H."/>
            <person name="Song I."/>
            <person name="Kim S."/>
            <person name="Choi T."/>
            <person name="Kim D."/>
            <person name="Ryu S."/>
            <person name="Kim W."/>
        </authorList>
    </citation>
    <scope>NUCLEOTIDE SEQUENCE [LARGE SCALE GENOMIC DNA]</scope>
    <source>
        <tissue evidence="2">Muscle</tissue>
    </source>
</reference>
<protein>
    <submittedName>
        <fullName evidence="2">Uncharacterized protein</fullName>
    </submittedName>
</protein>
<feature type="region of interest" description="Disordered" evidence="1">
    <location>
        <begin position="1"/>
        <end position="26"/>
    </location>
</feature>
<name>A0A5B7KJ91_PORTR</name>
<evidence type="ECO:0000313" key="2">
    <source>
        <dbReference type="EMBL" id="MPD06974.1"/>
    </source>
</evidence>
<proteinExistence type="predicted"/>
<gene>
    <name evidence="2" type="ORF">E2C01_102813</name>
</gene>
<dbReference type="AlphaFoldDB" id="A0A5B7KJ91"/>
<evidence type="ECO:0000313" key="3">
    <source>
        <dbReference type="Proteomes" id="UP000324222"/>
    </source>
</evidence>
<sequence length="61" mass="7288">MRCQRKHLLQQSETQPQLAGSVKRHSPRVKEIHYPRYVMSRAAKPSHYSDYTKPLPRHYTL</sequence>
<accession>A0A5B7KJ91</accession>
<feature type="compositionally biased region" description="Polar residues" evidence="1">
    <location>
        <begin position="9"/>
        <end position="18"/>
    </location>
</feature>
<dbReference type="EMBL" id="VSRR010153934">
    <property type="protein sequence ID" value="MPD06974.1"/>
    <property type="molecule type" value="Genomic_DNA"/>
</dbReference>
<dbReference type="Proteomes" id="UP000324222">
    <property type="component" value="Unassembled WGS sequence"/>
</dbReference>
<comment type="caution">
    <text evidence="2">The sequence shown here is derived from an EMBL/GenBank/DDBJ whole genome shotgun (WGS) entry which is preliminary data.</text>
</comment>
<organism evidence="2 3">
    <name type="scientific">Portunus trituberculatus</name>
    <name type="common">Swimming crab</name>
    <name type="synonym">Neptunus trituberculatus</name>
    <dbReference type="NCBI Taxonomy" id="210409"/>
    <lineage>
        <taxon>Eukaryota</taxon>
        <taxon>Metazoa</taxon>
        <taxon>Ecdysozoa</taxon>
        <taxon>Arthropoda</taxon>
        <taxon>Crustacea</taxon>
        <taxon>Multicrustacea</taxon>
        <taxon>Malacostraca</taxon>
        <taxon>Eumalacostraca</taxon>
        <taxon>Eucarida</taxon>
        <taxon>Decapoda</taxon>
        <taxon>Pleocyemata</taxon>
        <taxon>Brachyura</taxon>
        <taxon>Eubrachyura</taxon>
        <taxon>Portunoidea</taxon>
        <taxon>Portunidae</taxon>
        <taxon>Portuninae</taxon>
        <taxon>Portunus</taxon>
    </lineage>
</organism>
<evidence type="ECO:0000256" key="1">
    <source>
        <dbReference type="SAM" id="MobiDB-lite"/>
    </source>
</evidence>